<evidence type="ECO:0000256" key="1">
    <source>
        <dbReference type="ARBA" id="ARBA00004167"/>
    </source>
</evidence>
<evidence type="ECO:0000313" key="9">
    <source>
        <dbReference type="Proteomes" id="UP000263993"/>
    </source>
</evidence>
<dbReference type="PANTHER" id="PTHR12763">
    <property type="match status" value="1"/>
</dbReference>
<comment type="caution">
    <text evidence="8">The sequence shown here is derived from an EMBL/GenBank/DDBJ whole genome shotgun (WGS) entry which is preliminary data.</text>
</comment>
<dbReference type="EMBL" id="QRGO01000001">
    <property type="protein sequence ID" value="RDV05510.1"/>
    <property type="molecule type" value="Genomic_DNA"/>
</dbReference>
<sequence length="231" mass="24828">MPTLIFGILILLGALWVLGVISKIDPQVGARILKAGGGLIAIGMAAFLGLRGELFIAIPLGAFGLGLLGWIGPAGFSARTRRSAGQVSRVRTAYIEMTLDHDTGAMSGTVLAGRYAGRGLDDLNTEALVTLLTEADDETRALLMPYLDRRDPAWREHAQGDAATGRAAPGTAKMTDEEAYQVLGLEPGARERDITRAHRALMKKFHPDQGGSTYLAARINEAKETLLRRHR</sequence>
<dbReference type="FunFam" id="1.10.287.110:FF:000001">
    <property type="entry name" value="Import inner membrane translocase subunit tim14"/>
    <property type="match status" value="1"/>
</dbReference>
<evidence type="ECO:0000256" key="2">
    <source>
        <dbReference type="ARBA" id="ARBA00022692"/>
    </source>
</evidence>
<feature type="transmembrane region" description="Helical" evidence="6">
    <location>
        <begin position="57"/>
        <end position="76"/>
    </location>
</feature>
<gene>
    <name evidence="8" type="ORF">DXH78_13565</name>
</gene>
<dbReference type="Proteomes" id="UP000263993">
    <property type="component" value="Unassembled WGS sequence"/>
</dbReference>
<evidence type="ECO:0000256" key="5">
    <source>
        <dbReference type="ARBA" id="ARBA00038105"/>
    </source>
</evidence>
<dbReference type="OrthoDB" id="9811070at2"/>
<feature type="transmembrane region" description="Helical" evidence="6">
    <location>
        <begin position="32"/>
        <end position="50"/>
    </location>
</feature>
<accession>A0A371BD78</accession>
<evidence type="ECO:0000256" key="4">
    <source>
        <dbReference type="ARBA" id="ARBA00023136"/>
    </source>
</evidence>
<evidence type="ECO:0000256" key="3">
    <source>
        <dbReference type="ARBA" id="ARBA00022989"/>
    </source>
</evidence>
<keyword evidence="9" id="KW-1185">Reference proteome</keyword>
<proteinExistence type="inferred from homology"/>
<keyword evidence="4 6" id="KW-0472">Membrane</keyword>
<dbReference type="CDD" id="cd06257">
    <property type="entry name" value="DnaJ"/>
    <property type="match status" value="1"/>
</dbReference>
<dbReference type="SMART" id="SM00271">
    <property type="entry name" value="DnaJ"/>
    <property type="match status" value="1"/>
</dbReference>
<evidence type="ECO:0000256" key="6">
    <source>
        <dbReference type="SAM" id="Phobius"/>
    </source>
</evidence>
<protein>
    <submittedName>
        <fullName evidence="8">Molecular chaperone DnaJ</fullName>
    </submittedName>
</protein>
<dbReference type="SUPFAM" id="SSF46565">
    <property type="entry name" value="Chaperone J-domain"/>
    <property type="match status" value="1"/>
</dbReference>
<keyword evidence="2 6" id="KW-0812">Transmembrane</keyword>
<dbReference type="InterPro" id="IPR036869">
    <property type="entry name" value="J_dom_sf"/>
</dbReference>
<dbReference type="Pfam" id="PF00226">
    <property type="entry name" value="DnaJ"/>
    <property type="match status" value="1"/>
</dbReference>
<dbReference type="Gene3D" id="1.10.287.110">
    <property type="entry name" value="DnaJ domain"/>
    <property type="match status" value="1"/>
</dbReference>
<keyword evidence="3 6" id="KW-1133">Transmembrane helix</keyword>
<reference evidence="9" key="1">
    <citation type="submission" date="2018-08" db="EMBL/GenBank/DDBJ databases">
        <authorList>
            <person name="Kim S.-J."/>
            <person name="Jung G.-Y."/>
        </authorList>
    </citation>
    <scope>NUCLEOTIDE SEQUENCE [LARGE SCALE GENOMIC DNA]</scope>
    <source>
        <strain evidence="9">GY_H</strain>
    </source>
</reference>
<organism evidence="8 9">
    <name type="scientific">Undibacter mobilis</name>
    <dbReference type="NCBI Taxonomy" id="2292256"/>
    <lineage>
        <taxon>Bacteria</taxon>
        <taxon>Pseudomonadati</taxon>
        <taxon>Pseudomonadota</taxon>
        <taxon>Alphaproteobacteria</taxon>
        <taxon>Hyphomicrobiales</taxon>
        <taxon>Nitrobacteraceae</taxon>
        <taxon>Undibacter</taxon>
    </lineage>
</organism>
<feature type="domain" description="J" evidence="7">
    <location>
        <begin position="178"/>
        <end position="231"/>
    </location>
</feature>
<evidence type="ECO:0000313" key="8">
    <source>
        <dbReference type="EMBL" id="RDV05510.1"/>
    </source>
</evidence>
<dbReference type="AlphaFoldDB" id="A0A371BD78"/>
<comment type="subcellular location">
    <subcellularLocation>
        <location evidence="1">Membrane</location>
        <topology evidence="1">Single-pass membrane protein</topology>
    </subcellularLocation>
</comment>
<dbReference type="InterPro" id="IPR001623">
    <property type="entry name" value="DnaJ_domain"/>
</dbReference>
<name>A0A371BD78_9BRAD</name>
<evidence type="ECO:0000259" key="7">
    <source>
        <dbReference type="PROSITE" id="PS50076"/>
    </source>
</evidence>
<dbReference type="GO" id="GO:0016020">
    <property type="term" value="C:membrane"/>
    <property type="evidence" value="ECO:0007669"/>
    <property type="project" value="UniProtKB-SubCell"/>
</dbReference>
<dbReference type="RefSeq" id="WP_115517533.1">
    <property type="nucleotide sequence ID" value="NZ_QRGO01000001.1"/>
</dbReference>
<dbReference type="PANTHER" id="PTHR12763:SF28">
    <property type="entry name" value="GEO10507P1-RELATED"/>
    <property type="match status" value="1"/>
</dbReference>
<dbReference type="PROSITE" id="PS50076">
    <property type="entry name" value="DNAJ_2"/>
    <property type="match status" value="1"/>
</dbReference>
<comment type="similarity">
    <text evidence="5">Belongs to the TIM14 family.</text>
</comment>